<proteinExistence type="predicted"/>
<evidence type="ECO:0008006" key="5">
    <source>
        <dbReference type="Google" id="ProtNLM"/>
    </source>
</evidence>
<dbReference type="InterPro" id="IPR015915">
    <property type="entry name" value="Kelch-typ_b-propeller"/>
</dbReference>
<dbReference type="Gene3D" id="2.60.40.4070">
    <property type="match status" value="1"/>
</dbReference>
<keyword evidence="2" id="KW-0408">Iron</keyword>
<gene>
    <name evidence="3" type="ORF">RXV94_12155</name>
</gene>
<protein>
    <recommendedName>
        <fullName evidence="5">T9SS type A sorting domain-containing protein</fullName>
    </recommendedName>
</protein>
<name>A0ABU3U985_9FLAO</name>
<dbReference type="PANTHER" id="PTHR47435">
    <property type="entry name" value="KELCH REPEAT PROTEIN (AFU_ORTHOLOGUE AFUA_5G12780)"/>
    <property type="match status" value="1"/>
</dbReference>
<dbReference type="PANTHER" id="PTHR47435:SF4">
    <property type="entry name" value="KELCH REPEAT PROTEIN (AFU_ORTHOLOGUE AFUA_5G12780)"/>
    <property type="match status" value="1"/>
</dbReference>
<accession>A0ABU3U985</accession>
<comment type="caution">
    <text evidence="3">The sequence shown here is derived from an EMBL/GenBank/DDBJ whole genome shotgun (WGS) entry which is preliminary data.</text>
</comment>
<evidence type="ECO:0000313" key="3">
    <source>
        <dbReference type="EMBL" id="MDU8886917.1"/>
    </source>
</evidence>
<keyword evidence="1" id="KW-0677">Repeat</keyword>
<dbReference type="Proteomes" id="UP001268651">
    <property type="component" value="Unassembled WGS sequence"/>
</dbReference>
<dbReference type="SUPFAM" id="SSF50965">
    <property type="entry name" value="Galactose oxidase, central domain"/>
    <property type="match status" value="1"/>
</dbReference>
<sequence>MKSSIFRRSVLCSESIILCLLFVFSISLQAQRGNNNGNNRNNFKQWSWEEVNNNANWSPRAGLQVLNHQDQFFLFGGRTPLDPASLPFPVPGLSIIWGDVWTSEDHGNSWNNLLQTDDDSHWPARAYFQAVSKGEYMYIIGGQNFNIVENPGIPDLPPFFAQSDFFNDVWRSTDGIIWENMTEAAEWSERAGLSAVVFNNEIYVMGGSVNDDSSITPQGPARIYYNDVWKSTDGIEWELVTEHAPWAERAGGIAVVKDNYMYMIGGEEGFICPFDPSYPPTQQPPCLNPPYFNDVWRTQNGVDWELVTDDAPWVARPGHQVVVAQNRLVLFGGFGLGLDNGINPANPMDIWISNNGSNWKKVSDSPWNANDPSEIKYDFDAVVVEGKGNNSDMIFSFGGDRETFNFFDPFNYLNVDNDVWIFSYEGGNNRGRLRLNQKLPSIDSNTTTLYYEIPSRGDVLLNIYNLNGQQVKSFELPNQMTGKHKIDWNEFNSHGKKIKAGVYISKLIFEGNSVSNNILILD</sequence>
<evidence type="ECO:0000313" key="4">
    <source>
        <dbReference type="Proteomes" id="UP001268651"/>
    </source>
</evidence>
<dbReference type="RefSeq" id="WP_316663014.1">
    <property type="nucleotide sequence ID" value="NZ_JAWHTF010000007.1"/>
</dbReference>
<reference evidence="3 4" key="1">
    <citation type="submission" date="2023-10" db="EMBL/GenBank/DDBJ databases">
        <title>Marimonas sp. nov. isolated from tidal mud flat.</title>
        <authorList>
            <person name="Jaincy N.J."/>
            <person name="Srinivasan S."/>
            <person name="Lee S.-S."/>
        </authorList>
    </citation>
    <scope>NUCLEOTIDE SEQUENCE [LARGE SCALE GENOMIC DNA]</scope>
    <source>
        <strain evidence="3 4">MJ-SS3</strain>
    </source>
</reference>
<evidence type="ECO:0000256" key="1">
    <source>
        <dbReference type="ARBA" id="ARBA00022737"/>
    </source>
</evidence>
<evidence type="ECO:0000256" key="2">
    <source>
        <dbReference type="ARBA" id="ARBA00023004"/>
    </source>
</evidence>
<dbReference type="InterPro" id="IPR011043">
    <property type="entry name" value="Gal_Oxase/kelch_b-propeller"/>
</dbReference>
<dbReference type="EMBL" id="JAWHTF010000007">
    <property type="protein sequence ID" value="MDU8886917.1"/>
    <property type="molecule type" value="Genomic_DNA"/>
</dbReference>
<organism evidence="3 4">
    <name type="scientific">Gilvirhabdus luticola</name>
    <dbReference type="NCBI Taxonomy" id="3079858"/>
    <lineage>
        <taxon>Bacteria</taxon>
        <taxon>Pseudomonadati</taxon>
        <taxon>Bacteroidota</taxon>
        <taxon>Flavobacteriia</taxon>
        <taxon>Flavobacteriales</taxon>
        <taxon>Flavobacteriaceae</taxon>
        <taxon>Gilvirhabdus</taxon>
    </lineage>
</organism>
<keyword evidence="4" id="KW-1185">Reference proteome</keyword>
<dbReference type="Gene3D" id="2.120.10.80">
    <property type="entry name" value="Kelch-type beta propeller"/>
    <property type="match status" value="2"/>
</dbReference>
<dbReference type="SUPFAM" id="SSF117281">
    <property type="entry name" value="Kelch motif"/>
    <property type="match status" value="1"/>
</dbReference>